<dbReference type="Proteomes" id="UP000002297">
    <property type="component" value="Chromosome"/>
</dbReference>
<dbReference type="STRING" id="216432.CA2559_11873"/>
<evidence type="ECO:0000256" key="1">
    <source>
        <dbReference type="SAM" id="Phobius"/>
    </source>
</evidence>
<keyword evidence="1" id="KW-0472">Membrane</keyword>
<name>A3UA97_CROAH</name>
<sequence length="237" mass="27691">MLKRVNIEKQLVKERNNRNEFISNVVSEIFENVTAEDDKILNKLTEQPLNSQNNFNPELLLTKNIYHINTIKKICVDYRLRFLDSNYFKSDIPYEAILKIKTLEKEHNIALSGFKIMAPSKLFRLKNADDPLLFAPIGNGYYYLIHKWGNDLSPFRKLAMWPFKTFENLLVLIVVTSILATYLFPMSLLTKQEETLQEYILLFFFMFKAVAAIVLYYGFAKGKNFNTAIWNSAYSNA</sequence>
<dbReference type="RefSeq" id="WP_013188114.1">
    <property type="nucleotide sequence ID" value="NC_014230.1"/>
</dbReference>
<feature type="transmembrane region" description="Helical" evidence="1">
    <location>
        <begin position="166"/>
        <end position="184"/>
    </location>
</feature>
<dbReference type="OrthoDB" id="1425482at2"/>
<keyword evidence="1" id="KW-1133">Transmembrane helix</keyword>
<dbReference type="AlphaFoldDB" id="A3UA97"/>
<reference evidence="2 3" key="1">
    <citation type="journal article" date="2010" name="J. Bacteriol.">
        <title>The complete genome sequence of Croceibacter atlanticus HTCC2559T.</title>
        <authorList>
            <person name="Oh H.M."/>
            <person name="Kang I."/>
            <person name="Ferriera S."/>
            <person name="Giovannoni S.J."/>
            <person name="Cho J.C."/>
        </authorList>
    </citation>
    <scope>NUCLEOTIDE SEQUENCE [LARGE SCALE GENOMIC DNA]</scope>
    <source>
        <strain evidence="3">ATCC BAA-628 / HTCC2559 / KCTC 12090</strain>
    </source>
</reference>
<keyword evidence="1" id="KW-0812">Transmembrane</keyword>
<evidence type="ECO:0000313" key="3">
    <source>
        <dbReference type="Proteomes" id="UP000002297"/>
    </source>
</evidence>
<dbReference type="eggNOG" id="ENOG502ZA02">
    <property type="taxonomic scope" value="Bacteria"/>
</dbReference>
<organism evidence="2 3">
    <name type="scientific">Croceibacter atlanticus (strain ATCC BAA-628 / JCM 21780 / CIP 108009 / IAM 15332 / KCTC 12090 / HTCC2559)</name>
    <dbReference type="NCBI Taxonomy" id="216432"/>
    <lineage>
        <taxon>Bacteria</taxon>
        <taxon>Pseudomonadati</taxon>
        <taxon>Bacteroidota</taxon>
        <taxon>Flavobacteriia</taxon>
        <taxon>Flavobacteriales</taxon>
        <taxon>Flavobacteriaceae</taxon>
        <taxon>Croceibacter</taxon>
    </lineage>
</organism>
<dbReference type="KEGG" id="cat:CA2559_11873"/>
<evidence type="ECO:0000313" key="2">
    <source>
        <dbReference type="EMBL" id="EAP86733.1"/>
    </source>
</evidence>
<accession>A3UA97</accession>
<feature type="transmembrane region" description="Helical" evidence="1">
    <location>
        <begin position="199"/>
        <end position="219"/>
    </location>
</feature>
<proteinExistence type="predicted"/>
<dbReference type="GeneID" id="89454094"/>
<gene>
    <name evidence="2" type="ordered locus">CA2559_11873</name>
</gene>
<dbReference type="HOGENOM" id="CLU_1160140_0_0_10"/>
<protein>
    <submittedName>
        <fullName evidence="2">Uncharacterized protein</fullName>
    </submittedName>
</protein>
<dbReference type="EMBL" id="CP002046">
    <property type="protein sequence ID" value="EAP86733.1"/>
    <property type="molecule type" value="Genomic_DNA"/>
</dbReference>
<keyword evidence="3" id="KW-1185">Reference proteome</keyword>